<dbReference type="Proteomes" id="UP000599578">
    <property type="component" value="Unassembled WGS sequence"/>
</dbReference>
<accession>A0A917ZFA1</accession>
<evidence type="ECO:0000313" key="8">
    <source>
        <dbReference type="EMBL" id="GGO81925.1"/>
    </source>
</evidence>
<dbReference type="GO" id="GO:0032993">
    <property type="term" value="C:protein-DNA complex"/>
    <property type="evidence" value="ECO:0007669"/>
    <property type="project" value="TreeGrafter"/>
</dbReference>
<proteinExistence type="predicted"/>
<dbReference type="Pfam" id="PF00486">
    <property type="entry name" value="Trans_reg_C"/>
    <property type="match status" value="1"/>
</dbReference>
<comment type="caution">
    <text evidence="8">The sequence shown here is derived from an EMBL/GenBank/DDBJ whole genome shotgun (WGS) entry which is preliminary data.</text>
</comment>
<dbReference type="PANTHER" id="PTHR48111">
    <property type="entry name" value="REGULATOR OF RPOS"/>
    <property type="match status" value="1"/>
</dbReference>
<dbReference type="GO" id="GO:0006355">
    <property type="term" value="P:regulation of DNA-templated transcription"/>
    <property type="evidence" value="ECO:0007669"/>
    <property type="project" value="InterPro"/>
</dbReference>
<dbReference type="Gene3D" id="1.10.10.10">
    <property type="entry name" value="Winged helix-like DNA-binding domain superfamily/Winged helix DNA-binding domain"/>
    <property type="match status" value="1"/>
</dbReference>
<dbReference type="GO" id="GO:0000156">
    <property type="term" value="F:phosphorelay response regulator activity"/>
    <property type="evidence" value="ECO:0007669"/>
    <property type="project" value="TreeGrafter"/>
</dbReference>
<sequence length="235" mass="26538">MPDGNNRETIAALMRMLLIEDNQALADATREYFLNLGHPLDWAGSVEHAERSLSFDDFDLLILDINLPGRSGYQLLQSLRAAGKRIPVLILTARAEIDDRVSALDLGADDYLVKPFDFRELAARCRALIRRERGDASNELQFGNLTFNLATQSASVDGRPIELRPREVQLLELFLKNLDRVLTKDDIANRLYTFDEAYTPNAIEQALTRLRRQLADSSLIIKTIRGLGYLAHVDD</sequence>
<keyword evidence="4" id="KW-0597">Phosphoprotein</keyword>
<dbReference type="SMART" id="SM00448">
    <property type="entry name" value="REC"/>
    <property type="match status" value="1"/>
</dbReference>
<dbReference type="AlphaFoldDB" id="A0A917ZFA1"/>
<dbReference type="Gene3D" id="3.40.50.2300">
    <property type="match status" value="1"/>
</dbReference>
<dbReference type="InterPro" id="IPR001789">
    <property type="entry name" value="Sig_transdc_resp-reg_receiver"/>
</dbReference>
<evidence type="ECO:0000256" key="4">
    <source>
        <dbReference type="PROSITE-ProRule" id="PRU00169"/>
    </source>
</evidence>
<dbReference type="SMART" id="SM00862">
    <property type="entry name" value="Trans_reg_C"/>
    <property type="match status" value="1"/>
</dbReference>
<evidence type="ECO:0000256" key="2">
    <source>
        <dbReference type="ARBA" id="ARBA00023125"/>
    </source>
</evidence>
<keyword evidence="2 5" id="KW-0238">DNA-binding</keyword>
<feature type="domain" description="Response regulatory" evidence="6">
    <location>
        <begin position="15"/>
        <end position="129"/>
    </location>
</feature>
<evidence type="ECO:0000256" key="1">
    <source>
        <dbReference type="ARBA" id="ARBA00023015"/>
    </source>
</evidence>
<dbReference type="CDD" id="cd00383">
    <property type="entry name" value="trans_reg_C"/>
    <property type="match status" value="1"/>
</dbReference>
<dbReference type="PROSITE" id="PS50110">
    <property type="entry name" value="RESPONSE_REGULATORY"/>
    <property type="match status" value="1"/>
</dbReference>
<dbReference type="InterPro" id="IPR011006">
    <property type="entry name" value="CheY-like_superfamily"/>
</dbReference>
<evidence type="ECO:0000256" key="3">
    <source>
        <dbReference type="ARBA" id="ARBA00023163"/>
    </source>
</evidence>
<evidence type="ECO:0000313" key="9">
    <source>
        <dbReference type="Proteomes" id="UP000599578"/>
    </source>
</evidence>
<dbReference type="PANTHER" id="PTHR48111:SF67">
    <property type="entry name" value="TRANSCRIPTIONAL REGULATORY PROTEIN TCTD"/>
    <property type="match status" value="1"/>
</dbReference>
<dbReference type="GO" id="GO:0000976">
    <property type="term" value="F:transcription cis-regulatory region binding"/>
    <property type="evidence" value="ECO:0007669"/>
    <property type="project" value="TreeGrafter"/>
</dbReference>
<dbReference type="Pfam" id="PF00072">
    <property type="entry name" value="Response_reg"/>
    <property type="match status" value="1"/>
</dbReference>
<dbReference type="Gene3D" id="6.10.250.690">
    <property type="match status" value="1"/>
</dbReference>
<dbReference type="EMBL" id="BMLT01000005">
    <property type="protein sequence ID" value="GGO81925.1"/>
    <property type="molecule type" value="Genomic_DNA"/>
</dbReference>
<dbReference type="SUPFAM" id="SSF52172">
    <property type="entry name" value="CheY-like"/>
    <property type="match status" value="1"/>
</dbReference>
<name>A0A917ZFA1_9GAMM</name>
<dbReference type="GO" id="GO:0005829">
    <property type="term" value="C:cytosol"/>
    <property type="evidence" value="ECO:0007669"/>
    <property type="project" value="TreeGrafter"/>
</dbReference>
<organism evidence="8 9">
    <name type="scientific">Marinobacterium nitratireducens</name>
    <dbReference type="NCBI Taxonomy" id="518897"/>
    <lineage>
        <taxon>Bacteria</taxon>
        <taxon>Pseudomonadati</taxon>
        <taxon>Pseudomonadota</taxon>
        <taxon>Gammaproteobacteria</taxon>
        <taxon>Oceanospirillales</taxon>
        <taxon>Oceanospirillaceae</taxon>
        <taxon>Marinobacterium</taxon>
    </lineage>
</organism>
<feature type="DNA-binding region" description="OmpR/PhoB-type" evidence="5">
    <location>
        <begin position="137"/>
        <end position="233"/>
    </location>
</feature>
<evidence type="ECO:0000259" key="6">
    <source>
        <dbReference type="PROSITE" id="PS50110"/>
    </source>
</evidence>
<gene>
    <name evidence="8" type="primary">tctD</name>
    <name evidence="8" type="ORF">GCM10011348_22060</name>
</gene>
<dbReference type="PROSITE" id="PS51755">
    <property type="entry name" value="OMPR_PHOB"/>
    <property type="match status" value="1"/>
</dbReference>
<keyword evidence="9" id="KW-1185">Reference proteome</keyword>
<dbReference type="InterPro" id="IPR036388">
    <property type="entry name" value="WH-like_DNA-bd_sf"/>
</dbReference>
<dbReference type="InterPro" id="IPR039420">
    <property type="entry name" value="WalR-like"/>
</dbReference>
<evidence type="ECO:0000259" key="7">
    <source>
        <dbReference type="PROSITE" id="PS51755"/>
    </source>
</evidence>
<keyword evidence="1" id="KW-0805">Transcription regulation</keyword>
<reference evidence="8 9" key="1">
    <citation type="journal article" date="2014" name="Int. J. Syst. Evol. Microbiol.">
        <title>Complete genome sequence of Corynebacterium casei LMG S-19264T (=DSM 44701T), isolated from a smear-ripened cheese.</title>
        <authorList>
            <consortium name="US DOE Joint Genome Institute (JGI-PGF)"/>
            <person name="Walter F."/>
            <person name="Albersmeier A."/>
            <person name="Kalinowski J."/>
            <person name="Ruckert C."/>
        </authorList>
    </citation>
    <scope>NUCLEOTIDE SEQUENCE [LARGE SCALE GENOMIC DNA]</scope>
    <source>
        <strain evidence="8 9">CGMCC 1.7286</strain>
    </source>
</reference>
<feature type="modified residue" description="4-aspartylphosphate" evidence="4">
    <location>
        <position position="64"/>
    </location>
</feature>
<protein>
    <submittedName>
        <fullName evidence="8">DNA-binding response regulator</fullName>
    </submittedName>
</protein>
<keyword evidence="3" id="KW-0804">Transcription</keyword>
<feature type="domain" description="OmpR/PhoB-type" evidence="7">
    <location>
        <begin position="137"/>
        <end position="233"/>
    </location>
</feature>
<dbReference type="InterPro" id="IPR001867">
    <property type="entry name" value="OmpR/PhoB-type_DNA-bd"/>
</dbReference>
<evidence type="ECO:0000256" key="5">
    <source>
        <dbReference type="PROSITE-ProRule" id="PRU01091"/>
    </source>
</evidence>